<comment type="caution">
    <text evidence="2">The sequence shown here is derived from an EMBL/GenBank/DDBJ whole genome shotgun (WGS) entry which is preliminary data.</text>
</comment>
<keyword evidence="1" id="KW-1133">Transmembrane helix</keyword>
<reference evidence="2 3" key="1">
    <citation type="journal article" date="2019" name="Syst. Appl. Microbiol.">
        <title>Polyphasic characterization of two novel Lactobacillus spp. isolated from blown salami packages: Description of Lactobacillus halodurans sp. nov. and Lactobacillus salsicarnum sp. nov.</title>
        <authorList>
            <person name="Schuster J.A."/>
            <person name="Klingl A."/>
            <person name="Vogel R.F."/>
            <person name="Ehrmann M.A."/>
        </authorList>
    </citation>
    <scope>NUCLEOTIDE SEQUENCE [LARGE SCALE GENOMIC DNA]</scope>
    <source>
        <strain evidence="2 3">TMW 1.2118</strain>
    </source>
</reference>
<gene>
    <name evidence="2" type="ORF">FHL02_08200</name>
</gene>
<feature type="transmembrane region" description="Helical" evidence="1">
    <location>
        <begin position="46"/>
        <end position="68"/>
    </location>
</feature>
<dbReference type="InterPro" id="IPR049731">
    <property type="entry name" value="LVIS_2131-like"/>
</dbReference>
<dbReference type="NCBIfam" id="NF040508">
    <property type="entry name" value="LVIS_2131_fam"/>
    <property type="match status" value="1"/>
</dbReference>
<dbReference type="Proteomes" id="UP000380386">
    <property type="component" value="Unassembled WGS sequence"/>
</dbReference>
<dbReference type="OrthoDB" id="2311501at2"/>
<keyword evidence="1" id="KW-0472">Membrane</keyword>
<feature type="transmembrane region" description="Helical" evidence="1">
    <location>
        <begin position="6"/>
        <end position="26"/>
    </location>
</feature>
<sequence length="208" mass="24099">MSAWNFIGILAWIIIIVLLFLVVFNIRNRHLKILVEDRKKITWKTIAVDVIEILVVIAAVSGMLYTTLFTRVNLNDKNEVNVTYKFEPMIVQTTSDGQGYYVKIDKENSNKSTNVYQYWLNNSQYSVSSRDSSVQDASLPFNVSGVRLDWPMKKIKKMDQKYQYAYVITAEAKYKNNFINGLGLKAGRFASEYRVLRVPDRSFIQVDK</sequence>
<name>A0A5P0ZIT4_9LACO</name>
<keyword evidence="1" id="KW-0812">Transmembrane</keyword>
<proteinExistence type="predicted"/>
<dbReference type="AlphaFoldDB" id="A0A5P0ZIT4"/>
<dbReference type="RefSeq" id="WP_153383536.1">
    <property type="nucleotide sequence ID" value="NZ_VDFM01000010.1"/>
</dbReference>
<dbReference type="EMBL" id="VDFM01000010">
    <property type="protein sequence ID" value="MQS53000.1"/>
    <property type="molecule type" value="Genomic_DNA"/>
</dbReference>
<evidence type="ECO:0000256" key="1">
    <source>
        <dbReference type="SAM" id="Phobius"/>
    </source>
</evidence>
<organism evidence="2 3">
    <name type="scientific">Companilactobacillus mishanensis</name>
    <dbReference type="NCBI Taxonomy" id="2486008"/>
    <lineage>
        <taxon>Bacteria</taxon>
        <taxon>Bacillati</taxon>
        <taxon>Bacillota</taxon>
        <taxon>Bacilli</taxon>
        <taxon>Lactobacillales</taxon>
        <taxon>Lactobacillaceae</taxon>
        <taxon>Companilactobacillus</taxon>
    </lineage>
</organism>
<protein>
    <submittedName>
        <fullName evidence="2">Uncharacterized protein</fullName>
    </submittedName>
</protein>
<accession>A0A5P0ZIT4</accession>
<evidence type="ECO:0000313" key="2">
    <source>
        <dbReference type="EMBL" id="MQS53000.1"/>
    </source>
</evidence>
<evidence type="ECO:0000313" key="3">
    <source>
        <dbReference type="Proteomes" id="UP000380386"/>
    </source>
</evidence>